<proteinExistence type="predicted"/>
<evidence type="ECO:0000313" key="1">
    <source>
        <dbReference type="EMBL" id="KNC71224.1"/>
    </source>
</evidence>
<dbReference type="EMBL" id="KQ249240">
    <property type="protein sequence ID" value="KNC71224.1"/>
    <property type="molecule type" value="Genomic_DNA"/>
</dbReference>
<feature type="non-terminal residue" evidence="1">
    <location>
        <position position="1"/>
    </location>
</feature>
<reference evidence="1 2" key="1">
    <citation type="submission" date="2011-02" db="EMBL/GenBank/DDBJ databases">
        <title>The Genome Sequence of Sphaeroforma arctica JP610.</title>
        <authorList>
            <consortium name="The Broad Institute Genome Sequencing Platform"/>
            <person name="Russ C."/>
            <person name="Cuomo C."/>
            <person name="Young S.K."/>
            <person name="Zeng Q."/>
            <person name="Gargeya S."/>
            <person name="Alvarado L."/>
            <person name="Berlin A."/>
            <person name="Chapman S.B."/>
            <person name="Chen Z."/>
            <person name="Freedman E."/>
            <person name="Gellesch M."/>
            <person name="Goldberg J."/>
            <person name="Griggs A."/>
            <person name="Gujja S."/>
            <person name="Heilman E."/>
            <person name="Heiman D."/>
            <person name="Howarth C."/>
            <person name="Mehta T."/>
            <person name="Neiman D."/>
            <person name="Pearson M."/>
            <person name="Roberts A."/>
            <person name="Saif S."/>
            <person name="Shea T."/>
            <person name="Shenoy N."/>
            <person name="Sisk P."/>
            <person name="Stolte C."/>
            <person name="Sykes S."/>
            <person name="White J."/>
            <person name="Yandava C."/>
            <person name="Burger G."/>
            <person name="Gray M.W."/>
            <person name="Holland P.W.H."/>
            <person name="King N."/>
            <person name="Lang F.B.F."/>
            <person name="Roger A.J."/>
            <person name="Ruiz-Trillo I."/>
            <person name="Haas B."/>
            <person name="Nusbaum C."/>
            <person name="Birren B."/>
        </authorList>
    </citation>
    <scope>NUCLEOTIDE SEQUENCE [LARGE SCALE GENOMIC DNA]</scope>
    <source>
        <strain evidence="1 2">JP610</strain>
    </source>
</reference>
<accession>A0A0L0F3P5</accession>
<dbReference type="AlphaFoldDB" id="A0A0L0F3P5"/>
<evidence type="ECO:0000313" key="2">
    <source>
        <dbReference type="Proteomes" id="UP000054560"/>
    </source>
</evidence>
<keyword evidence="2" id="KW-1185">Reference proteome</keyword>
<sequence length="79" mass="8559">MGNTVDNVLLLNDTVVEDLGKYLSFHKDRADADNMSGLSAAFVQAKVDHENAVEAVCVRLGVALSSLDAWNVGKRIELK</sequence>
<protein>
    <submittedName>
        <fullName evidence="1">Uncharacterized protein</fullName>
    </submittedName>
</protein>
<organism evidence="1 2">
    <name type="scientific">Sphaeroforma arctica JP610</name>
    <dbReference type="NCBI Taxonomy" id="667725"/>
    <lineage>
        <taxon>Eukaryota</taxon>
        <taxon>Ichthyosporea</taxon>
        <taxon>Ichthyophonida</taxon>
        <taxon>Sphaeroforma</taxon>
    </lineage>
</organism>
<gene>
    <name evidence="1" type="ORF">SARC_16238</name>
</gene>
<dbReference type="Proteomes" id="UP000054560">
    <property type="component" value="Unassembled WGS sequence"/>
</dbReference>
<dbReference type="RefSeq" id="XP_014145126.1">
    <property type="nucleotide sequence ID" value="XM_014289651.1"/>
</dbReference>
<name>A0A0L0F3P5_9EUKA</name>
<dbReference type="GeneID" id="25916742"/>